<evidence type="ECO:0000313" key="2">
    <source>
        <dbReference type="EMBL" id="KAK7039850.1"/>
    </source>
</evidence>
<sequence>MHFTKTFFTALLAFVASVASQTTTQPEPKPCVVHRALPFEQEKIFEVFIKDFLVTKNYTRAYTHIASDMIQHNPLVPDGSHGSFNAVFNFLGAPEVKIQVLHRAFAAPIGWAHYRVDGYTGPGLDGAPVTQPMAVVDVFRFNGTCVQEHWDVIQERPEHSLNPHPLF</sequence>
<keyword evidence="1" id="KW-0732">Signal</keyword>
<proteinExistence type="predicted"/>
<accession>A0AAW0CLQ0</accession>
<protein>
    <submittedName>
        <fullName evidence="2">Snoal-like polyketide cyclase family protein</fullName>
    </submittedName>
</protein>
<gene>
    <name evidence="2" type="ORF">R3P38DRAFT_3181676</name>
</gene>
<dbReference type="SUPFAM" id="SSF54427">
    <property type="entry name" value="NTF2-like"/>
    <property type="match status" value="1"/>
</dbReference>
<keyword evidence="3" id="KW-1185">Reference proteome</keyword>
<feature type="signal peptide" evidence="1">
    <location>
        <begin position="1"/>
        <end position="20"/>
    </location>
</feature>
<reference evidence="2 3" key="1">
    <citation type="journal article" date="2024" name="J Genomics">
        <title>Draft genome sequencing and assembly of Favolaschia claudopus CIRM-BRFM 2984 isolated from oak limbs.</title>
        <authorList>
            <person name="Navarro D."/>
            <person name="Drula E."/>
            <person name="Chaduli D."/>
            <person name="Cazenave R."/>
            <person name="Ahrendt S."/>
            <person name="Wang J."/>
            <person name="Lipzen A."/>
            <person name="Daum C."/>
            <person name="Barry K."/>
            <person name="Grigoriev I.V."/>
            <person name="Favel A."/>
            <person name="Rosso M.N."/>
            <person name="Martin F."/>
        </authorList>
    </citation>
    <scope>NUCLEOTIDE SEQUENCE [LARGE SCALE GENOMIC DNA]</scope>
    <source>
        <strain evidence="2 3">CIRM-BRFM 2984</strain>
    </source>
</reference>
<comment type="caution">
    <text evidence="2">The sequence shown here is derived from an EMBL/GenBank/DDBJ whole genome shotgun (WGS) entry which is preliminary data.</text>
</comment>
<dbReference type="EMBL" id="JAWWNJ010000016">
    <property type="protein sequence ID" value="KAK7039850.1"/>
    <property type="molecule type" value="Genomic_DNA"/>
</dbReference>
<evidence type="ECO:0000313" key="3">
    <source>
        <dbReference type="Proteomes" id="UP001362999"/>
    </source>
</evidence>
<feature type="chain" id="PRO_5043743347" evidence="1">
    <location>
        <begin position="21"/>
        <end position="167"/>
    </location>
</feature>
<dbReference type="InterPro" id="IPR032710">
    <property type="entry name" value="NTF2-like_dom_sf"/>
</dbReference>
<organism evidence="2 3">
    <name type="scientific">Favolaschia claudopus</name>
    <dbReference type="NCBI Taxonomy" id="2862362"/>
    <lineage>
        <taxon>Eukaryota</taxon>
        <taxon>Fungi</taxon>
        <taxon>Dikarya</taxon>
        <taxon>Basidiomycota</taxon>
        <taxon>Agaricomycotina</taxon>
        <taxon>Agaricomycetes</taxon>
        <taxon>Agaricomycetidae</taxon>
        <taxon>Agaricales</taxon>
        <taxon>Marasmiineae</taxon>
        <taxon>Mycenaceae</taxon>
        <taxon>Favolaschia</taxon>
    </lineage>
</organism>
<dbReference type="AlphaFoldDB" id="A0AAW0CLQ0"/>
<dbReference type="Gene3D" id="3.10.450.50">
    <property type="match status" value="1"/>
</dbReference>
<name>A0AAW0CLQ0_9AGAR</name>
<evidence type="ECO:0000256" key="1">
    <source>
        <dbReference type="SAM" id="SignalP"/>
    </source>
</evidence>
<dbReference type="Proteomes" id="UP001362999">
    <property type="component" value="Unassembled WGS sequence"/>
</dbReference>